<sequence length="34" mass="3434">MMKAGKHIAAAVTIPGARTVNELAAAAPLLVEFA</sequence>
<proteinExistence type="predicted"/>
<evidence type="ECO:0000313" key="1">
    <source>
        <dbReference type="EMBL" id="CAB4836065.1"/>
    </source>
</evidence>
<reference evidence="1" key="1">
    <citation type="submission" date="2020-05" db="EMBL/GenBank/DDBJ databases">
        <authorList>
            <person name="Chiriac C."/>
            <person name="Salcher M."/>
            <person name="Ghai R."/>
            <person name="Kavagutti S V."/>
        </authorList>
    </citation>
    <scope>NUCLEOTIDE SEQUENCE</scope>
</reference>
<accession>A0A6J7ATA7</accession>
<gene>
    <name evidence="1" type="ORF">UFOPK3204_01904</name>
</gene>
<name>A0A6J7ATA7_9ZZZZ</name>
<dbReference type="AlphaFoldDB" id="A0A6J7ATA7"/>
<dbReference type="EMBL" id="CAFABK010000170">
    <property type="protein sequence ID" value="CAB4836065.1"/>
    <property type="molecule type" value="Genomic_DNA"/>
</dbReference>
<organism evidence="1">
    <name type="scientific">freshwater metagenome</name>
    <dbReference type="NCBI Taxonomy" id="449393"/>
    <lineage>
        <taxon>unclassified sequences</taxon>
        <taxon>metagenomes</taxon>
        <taxon>ecological metagenomes</taxon>
    </lineage>
</organism>
<protein>
    <submittedName>
        <fullName evidence="1">Unannotated protein</fullName>
    </submittedName>
</protein>